<reference evidence="1" key="1">
    <citation type="journal article" date="2014" name="Front. Microbiol.">
        <title>High frequency of phylogenetically diverse reductive dehalogenase-homologous genes in deep subseafloor sedimentary metagenomes.</title>
        <authorList>
            <person name="Kawai M."/>
            <person name="Futagami T."/>
            <person name="Toyoda A."/>
            <person name="Takaki Y."/>
            <person name="Nishi S."/>
            <person name="Hori S."/>
            <person name="Arai W."/>
            <person name="Tsubouchi T."/>
            <person name="Morono Y."/>
            <person name="Uchiyama I."/>
            <person name="Ito T."/>
            <person name="Fujiyama A."/>
            <person name="Inagaki F."/>
            <person name="Takami H."/>
        </authorList>
    </citation>
    <scope>NUCLEOTIDE SEQUENCE</scope>
    <source>
        <strain evidence="1">Expedition CK06-06</strain>
    </source>
</reference>
<dbReference type="AlphaFoldDB" id="X1GF68"/>
<feature type="non-terminal residue" evidence="1">
    <location>
        <position position="106"/>
    </location>
</feature>
<dbReference type="SUPFAM" id="SSF52374">
    <property type="entry name" value="Nucleotidylyl transferase"/>
    <property type="match status" value="1"/>
</dbReference>
<dbReference type="Gene3D" id="3.40.50.620">
    <property type="entry name" value="HUPs"/>
    <property type="match status" value="1"/>
</dbReference>
<dbReference type="EMBL" id="BARU01014212">
    <property type="protein sequence ID" value="GAH31678.1"/>
    <property type="molecule type" value="Genomic_DNA"/>
</dbReference>
<evidence type="ECO:0000313" key="1">
    <source>
        <dbReference type="EMBL" id="GAH31678.1"/>
    </source>
</evidence>
<gene>
    <name evidence="1" type="ORF">S03H2_25219</name>
</gene>
<sequence length="106" mass="12284">MLTAIIRKHFNINLFYITAIPDINRNTIWAANVEDLVPSYEVMFTNNPLVQQLFSNLGKKEVRKIPLNNREEFSGKVIRENMIKGEEWKSLVPKIILPLISQFNGV</sequence>
<proteinExistence type="predicted"/>
<name>X1GF68_9ZZZZ</name>
<protein>
    <recommendedName>
        <fullName evidence="2">Nicotinamide-nucleotide adenylyltransferase</fullName>
    </recommendedName>
</protein>
<dbReference type="InterPro" id="IPR014729">
    <property type="entry name" value="Rossmann-like_a/b/a_fold"/>
</dbReference>
<accession>X1GF68</accession>
<comment type="caution">
    <text evidence="1">The sequence shown here is derived from an EMBL/GenBank/DDBJ whole genome shotgun (WGS) entry which is preliminary data.</text>
</comment>
<organism evidence="1">
    <name type="scientific">marine sediment metagenome</name>
    <dbReference type="NCBI Taxonomy" id="412755"/>
    <lineage>
        <taxon>unclassified sequences</taxon>
        <taxon>metagenomes</taxon>
        <taxon>ecological metagenomes</taxon>
    </lineage>
</organism>
<evidence type="ECO:0008006" key="2">
    <source>
        <dbReference type="Google" id="ProtNLM"/>
    </source>
</evidence>